<dbReference type="PROSITE" id="PS50294">
    <property type="entry name" value="WD_REPEATS_REGION"/>
    <property type="match status" value="1"/>
</dbReference>
<evidence type="ECO:0000256" key="7">
    <source>
        <dbReference type="PROSITE-ProRule" id="PRU00221"/>
    </source>
</evidence>
<dbReference type="PROSITE" id="PS50082">
    <property type="entry name" value="WD_REPEATS_2"/>
    <property type="match status" value="2"/>
</dbReference>
<feature type="repeat" description="WD" evidence="7">
    <location>
        <begin position="441"/>
        <end position="456"/>
    </location>
</feature>
<feature type="compositionally biased region" description="Polar residues" evidence="8">
    <location>
        <begin position="386"/>
        <end position="411"/>
    </location>
</feature>
<dbReference type="InterPro" id="IPR001680">
    <property type="entry name" value="WD40_rpt"/>
</dbReference>
<dbReference type="SMART" id="SM00320">
    <property type="entry name" value="WD40"/>
    <property type="match status" value="5"/>
</dbReference>
<evidence type="ECO:0000313" key="9">
    <source>
        <dbReference type="EMBL" id="PMB65241.1"/>
    </source>
</evidence>
<evidence type="ECO:0000313" key="10">
    <source>
        <dbReference type="Proteomes" id="UP000235728"/>
    </source>
</evidence>
<name>A0A2N6ND94_BEABA</name>
<dbReference type="PANTHER" id="PTHR19854:SF1">
    <property type="entry name" value="GUANINE NUCLEOTIDE-BINDING PROTEIN SUBUNIT BETA-LIKE PROTEIN 1"/>
    <property type="match status" value="1"/>
</dbReference>
<comment type="similarity">
    <text evidence="4">Belongs to the WD repeat ASA1 family.</text>
</comment>
<evidence type="ECO:0000256" key="6">
    <source>
        <dbReference type="ARBA" id="ARBA00040563"/>
    </source>
</evidence>
<dbReference type="InterPro" id="IPR036322">
    <property type="entry name" value="WD40_repeat_dom_sf"/>
</dbReference>
<evidence type="ECO:0000256" key="5">
    <source>
        <dbReference type="ARBA" id="ARBA00038749"/>
    </source>
</evidence>
<dbReference type="InterPro" id="IPR015943">
    <property type="entry name" value="WD40/YVTN_repeat-like_dom_sf"/>
</dbReference>
<dbReference type="Gene3D" id="2.130.10.10">
    <property type="entry name" value="YVTN repeat-like/Quinoprotein amine dehydrogenase"/>
    <property type="match status" value="2"/>
</dbReference>
<dbReference type="EMBL" id="MRVG01000010">
    <property type="protein sequence ID" value="PMB65241.1"/>
    <property type="molecule type" value="Genomic_DNA"/>
</dbReference>
<comment type="subunit">
    <text evidence="5">Component of the ASTRA chromatin remodeling machinery complex.</text>
</comment>
<dbReference type="OMA" id="WHKEGVY"/>
<proteinExistence type="inferred from homology"/>
<accession>A0A2N6ND94</accession>
<evidence type="ECO:0000256" key="3">
    <source>
        <dbReference type="ARBA" id="ARBA00037338"/>
    </source>
</evidence>
<dbReference type="Pfam" id="PF00400">
    <property type="entry name" value="WD40"/>
    <property type="match status" value="3"/>
</dbReference>
<evidence type="ECO:0000256" key="1">
    <source>
        <dbReference type="ARBA" id="ARBA00022574"/>
    </source>
</evidence>
<evidence type="ECO:0000256" key="8">
    <source>
        <dbReference type="SAM" id="MobiDB-lite"/>
    </source>
</evidence>
<gene>
    <name evidence="9" type="primary">asa-1</name>
    <name evidence="9" type="ORF">BM221_008597</name>
</gene>
<dbReference type="PROSITE" id="PS00678">
    <property type="entry name" value="WD_REPEATS_1"/>
    <property type="match status" value="2"/>
</dbReference>
<feature type="repeat" description="WD" evidence="7">
    <location>
        <begin position="10"/>
        <end position="43"/>
    </location>
</feature>
<dbReference type="Proteomes" id="UP000235728">
    <property type="component" value="Unassembled WGS sequence"/>
</dbReference>
<dbReference type="SUPFAM" id="SSF50978">
    <property type="entry name" value="WD40 repeat-like"/>
    <property type="match status" value="1"/>
</dbReference>
<feature type="region of interest" description="Disordered" evidence="8">
    <location>
        <begin position="386"/>
        <end position="419"/>
    </location>
</feature>
<evidence type="ECO:0000256" key="2">
    <source>
        <dbReference type="ARBA" id="ARBA00022737"/>
    </source>
</evidence>
<keyword evidence="2" id="KW-0677">Repeat</keyword>
<comment type="caution">
    <text evidence="9">The sequence shown here is derived from an EMBL/GenBank/DDBJ whole genome shotgun (WGS) entry which is preliminary data.</text>
</comment>
<dbReference type="InterPro" id="IPR019775">
    <property type="entry name" value="WD40_repeat_CS"/>
</dbReference>
<dbReference type="AlphaFoldDB" id="A0A2N6ND94"/>
<sequence length="456" mass="49192">MAEPTPVKILRGHKSQIHAAAFVRGNDRLATGDADGYVMLWDLAIMRPKAVWRAHENAILAIRGWGSDKMITTSHGRDHRLVVWQLRAEDEEILSSASPLEQTGDAPPQPWMLHVLDVNTMNFCAFAGCPNTPGASATLADDSGASILVAVPNTLLAESIDIFELPSQKRIHTVKPGGKHGMAMTLAILYKERHLVLVAGFENGMCSVFVLRENTNEWITTYRGQPHSQPVLSLDADSRGKYFISSAADALIVKHPIPTSLQTIIPGVPAAEQVATAMENRTPVPQAASAGIGALFAGEPSSAAGASGISIVGTKAWEDPIKVANTKHAGQQSLVIRSDGRLFATAGWDSKIRVYATKSLKELAVLKWHQVGVYAAAFAHLTSEAAQDPTTHSNEQRQQVTSSTQEASSSALVARHGEAVESRAMTVKDRRLHKAKHTHWLAAGAKDGKISLWDLY</sequence>
<reference evidence="9 10" key="1">
    <citation type="journal article" date="2016" name="Appl. Microbiol. Biotechnol.">
        <title>Characterization of T-DNA insertion mutants with decreased virulence in the entomopathogenic fungus Beauveria bassiana JEF-007.</title>
        <authorList>
            <person name="Kim S."/>
            <person name="Lee S.J."/>
            <person name="Nai Y.S."/>
            <person name="Yu J.S."/>
            <person name="Lee M.R."/>
            <person name="Yang Y.T."/>
            <person name="Kim J.S."/>
        </authorList>
    </citation>
    <scope>NUCLEOTIDE SEQUENCE [LARGE SCALE GENOMIC DNA]</scope>
    <source>
        <strain evidence="9 10">JEF-007</strain>
    </source>
</reference>
<evidence type="ECO:0000256" key="4">
    <source>
        <dbReference type="ARBA" id="ARBA00037931"/>
    </source>
</evidence>
<protein>
    <recommendedName>
        <fullName evidence="6">ASTRA-associated protein 1</fullName>
    </recommendedName>
</protein>
<keyword evidence="1 7" id="KW-0853">WD repeat</keyword>
<organism evidence="9 10">
    <name type="scientific">Beauveria bassiana</name>
    <name type="common">White muscardine disease fungus</name>
    <name type="synonym">Tritirachium shiotae</name>
    <dbReference type="NCBI Taxonomy" id="176275"/>
    <lineage>
        <taxon>Eukaryota</taxon>
        <taxon>Fungi</taxon>
        <taxon>Dikarya</taxon>
        <taxon>Ascomycota</taxon>
        <taxon>Pezizomycotina</taxon>
        <taxon>Sordariomycetes</taxon>
        <taxon>Hypocreomycetidae</taxon>
        <taxon>Hypocreales</taxon>
        <taxon>Cordycipitaceae</taxon>
        <taxon>Beauveria</taxon>
    </lineage>
</organism>
<comment type="function">
    <text evidence="3">Component of the ASTRA complex involved in chromatin remodeling.</text>
</comment>
<dbReference type="PANTHER" id="PTHR19854">
    <property type="entry name" value="TRANSDUCIN BETA-LIKE 3"/>
    <property type="match status" value="1"/>
</dbReference>